<comment type="subcellular location">
    <subcellularLocation>
        <location evidence="2">Membrane</location>
        <topology evidence="2">Multi-pass membrane protein</topology>
    </subcellularLocation>
</comment>
<keyword evidence="6" id="KW-0378">Hydrolase</keyword>
<evidence type="ECO:0000256" key="11">
    <source>
        <dbReference type="SAM" id="Phobius"/>
    </source>
</evidence>
<dbReference type="SMART" id="SM00228">
    <property type="entry name" value="PDZ"/>
    <property type="match status" value="1"/>
</dbReference>
<evidence type="ECO:0000256" key="2">
    <source>
        <dbReference type="ARBA" id="ARBA00004141"/>
    </source>
</evidence>
<keyword evidence="10 11" id="KW-0472">Membrane</keyword>
<dbReference type="PATRIC" id="fig|1618350.3.peg.867"/>
<protein>
    <submittedName>
        <fullName evidence="13">Membrane-associated zinc metalloprotease</fullName>
    </submittedName>
</protein>
<dbReference type="EMBL" id="LBQB01000006">
    <property type="protein sequence ID" value="KKP69490.1"/>
    <property type="molecule type" value="Genomic_DNA"/>
</dbReference>
<dbReference type="CDD" id="cd06163">
    <property type="entry name" value="S2P-M50_PDZ_RseP-like"/>
    <property type="match status" value="1"/>
</dbReference>
<dbReference type="Pfam" id="PF02163">
    <property type="entry name" value="Peptidase_M50"/>
    <property type="match status" value="1"/>
</dbReference>
<evidence type="ECO:0000256" key="1">
    <source>
        <dbReference type="ARBA" id="ARBA00001947"/>
    </source>
</evidence>
<dbReference type="Pfam" id="PF17820">
    <property type="entry name" value="PDZ_6"/>
    <property type="match status" value="1"/>
</dbReference>
<feature type="transmembrane region" description="Helical" evidence="11">
    <location>
        <begin position="325"/>
        <end position="343"/>
    </location>
</feature>
<dbReference type="GO" id="GO:0006508">
    <property type="term" value="P:proteolysis"/>
    <property type="evidence" value="ECO:0007669"/>
    <property type="project" value="UniProtKB-KW"/>
</dbReference>
<keyword evidence="9 13" id="KW-0482">Metalloprotease</keyword>
<name>A0A0G0E2P2_UNCC3</name>
<evidence type="ECO:0000259" key="12">
    <source>
        <dbReference type="PROSITE" id="PS50106"/>
    </source>
</evidence>
<comment type="caution">
    <text evidence="13">The sequence shown here is derived from an EMBL/GenBank/DDBJ whole genome shotgun (WGS) entry which is preliminary data.</text>
</comment>
<dbReference type="InterPro" id="IPR036034">
    <property type="entry name" value="PDZ_sf"/>
</dbReference>
<evidence type="ECO:0000256" key="8">
    <source>
        <dbReference type="ARBA" id="ARBA00022989"/>
    </source>
</evidence>
<dbReference type="GO" id="GO:0004222">
    <property type="term" value="F:metalloendopeptidase activity"/>
    <property type="evidence" value="ECO:0007669"/>
    <property type="project" value="InterPro"/>
</dbReference>
<organism evidence="13 14">
    <name type="scientific">candidate division CPR3 bacterium GW2011_GWF2_35_18</name>
    <dbReference type="NCBI Taxonomy" id="1618350"/>
    <lineage>
        <taxon>Bacteria</taxon>
        <taxon>Bacteria division CPR3</taxon>
    </lineage>
</organism>
<reference evidence="13 14" key="1">
    <citation type="journal article" date="2015" name="Nature">
        <title>rRNA introns, odd ribosomes, and small enigmatic genomes across a large radiation of phyla.</title>
        <authorList>
            <person name="Brown C.T."/>
            <person name="Hug L.A."/>
            <person name="Thomas B.C."/>
            <person name="Sharon I."/>
            <person name="Castelle C.J."/>
            <person name="Singh A."/>
            <person name="Wilkins M.J."/>
            <person name="Williams K.H."/>
            <person name="Banfield J.F."/>
        </authorList>
    </citation>
    <scope>NUCLEOTIDE SEQUENCE [LARGE SCALE GENOMIC DNA]</scope>
</reference>
<evidence type="ECO:0000256" key="9">
    <source>
        <dbReference type="ARBA" id="ARBA00023049"/>
    </source>
</evidence>
<dbReference type="PANTHER" id="PTHR42837">
    <property type="entry name" value="REGULATOR OF SIGMA-E PROTEASE RSEP"/>
    <property type="match status" value="1"/>
</dbReference>
<evidence type="ECO:0000256" key="4">
    <source>
        <dbReference type="ARBA" id="ARBA00022670"/>
    </source>
</evidence>
<evidence type="ECO:0000256" key="5">
    <source>
        <dbReference type="ARBA" id="ARBA00022692"/>
    </source>
</evidence>
<dbReference type="Proteomes" id="UP000034581">
    <property type="component" value="Unassembled WGS sequence"/>
</dbReference>
<evidence type="ECO:0000256" key="6">
    <source>
        <dbReference type="ARBA" id="ARBA00022801"/>
    </source>
</evidence>
<dbReference type="PANTHER" id="PTHR42837:SF2">
    <property type="entry name" value="MEMBRANE METALLOPROTEASE ARASP2, CHLOROPLASTIC-RELATED"/>
    <property type="match status" value="1"/>
</dbReference>
<feature type="transmembrane region" description="Helical" evidence="11">
    <location>
        <begin position="91"/>
        <end position="114"/>
    </location>
</feature>
<evidence type="ECO:0000256" key="10">
    <source>
        <dbReference type="ARBA" id="ARBA00023136"/>
    </source>
</evidence>
<dbReference type="InterPro" id="IPR004387">
    <property type="entry name" value="Pept_M50_Zn"/>
</dbReference>
<dbReference type="STRING" id="1618350.UR67_C0006G0057"/>
<feature type="transmembrane region" description="Helical" evidence="11">
    <location>
        <begin position="6"/>
        <end position="26"/>
    </location>
</feature>
<dbReference type="SUPFAM" id="SSF50156">
    <property type="entry name" value="PDZ domain-like"/>
    <property type="match status" value="1"/>
</dbReference>
<evidence type="ECO:0000313" key="13">
    <source>
        <dbReference type="EMBL" id="KKP69490.1"/>
    </source>
</evidence>
<proteinExistence type="inferred from homology"/>
<dbReference type="InterPro" id="IPR041489">
    <property type="entry name" value="PDZ_6"/>
</dbReference>
<sequence length="351" mass="38460">MFSTIVVILLIISVIIFVHELGHFVAARISKVRVEEFGLGMFIRIFSIKRGETTYSINAIPIGGFVKLTGEDGSEQDDPHSFASKPKLTRFFILSAGVFMNFILAFLLFTVVFLTGMPQWGGKVYIADISSDSPAFEAQLQKGDLIQKVNGTVVDSSERIQEITEANLGSKLNLEILRENNTLNIEVLARKDHPDNEGPMGVTMSVEPVVVSSIKYSFSQALIEGFKLTLSMTKEMILGFVMIFTNLFGTGKVPEGVAGPIGIGQIIGELMKFGIIPVLQFAGIFSLNLAVLNFIPFPALDGGRVLFIVIEGIIRRKVPARVEGMIHLGGLALLLILLILVSYQDILRIVK</sequence>
<evidence type="ECO:0000313" key="14">
    <source>
        <dbReference type="Proteomes" id="UP000034581"/>
    </source>
</evidence>
<comment type="cofactor">
    <cofactor evidence="1">
        <name>Zn(2+)</name>
        <dbReference type="ChEBI" id="CHEBI:29105"/>
    </cofactor>
</comment>
<dbReference type="InterPro" id="IPR001478">
    <property type="entry name" value="PDZ"/>
</dbReference>
<keyword evidence="4 13" id="KW-0645">Protease</keyword>
<dbReference type="GO" id="GO:0016020">
    <property type="term" value="C:membrane"/>
    <property type="evidence" value="ECO:0007669"/>
    <property type="project" value="UniProtKB-SubCell"/>
</dbReference>
<feature type="transmembrane region" description="Helical" evidence="11">
    <location>
        <begin position="236"/>
        <end position="253"/>
    </location>
</feature>
<keyword evidence="8 11" id="KW-1133">Transmembrane helix</keyword>
<keyword evidence="5 11" id="KW-0812">Transmembrane</keyword>
<evidence type="ECO:0000256" key="7">
    <source>
        <dbReference type="ARBA" id="ARBA00022833"/>
    </source>
</evidence>
<feature type="domain" description="PDZ" evidence="12">
    <location>
        <begin position="116"/>
        <end position="180"/>
    </location>
</feature>
<evidence type="ECO:0000256" key="3">
    <source>
        <dbReference type="ARBA" id="ARBA00007931"/>
    </source>
</evidence>
<gene>
    <name evidence="13" type="ORF">UR67_C0006G0057</name>
</gene>
<dbReference type="AlphaFoldDB" id="A0A0G0E2P2"/>
<dbReference type="PROSITE" id="PS50106">
    <property type="entry name" value="PDZ"/>
    <property type="match status" value="1"/>
</dbReference>
<dbReference type="InterPro" id="IPR008915">
    <property type="entry name" value="Peptidase_M50"/>
</dbReference>
<dbReference type="Gene3D" id="2.30.42.10">
    <property type="match status" value="1"/>
</dbReference>
<comment type="similarity">
    <text evidence="3">Belongs to the peptidase M50B family.</text>
</comment>
<keyword evidence="7" id="KW-0862">Zinc</keyword>
<feature type="transmembrane region" description="Helical" evidence="11">
    <location>
        <begin position="273"/>
        <end position="295"/>
    </location>
</feature>
<accession>A0A0G0E2P2</accession>